<protein>
    <submittedName>
        <fullName evidence="1">Uncharacterized protein</fullName>
    </submittedName>
</protein>
<proteinExistence type="predicted"/>
<evidence type="ECO:0000313" key="2">
    <source>
        <dbReference type="Proteomes" id="UP001500212"/>
    </source>
</evidence>
<evidence type="ECO:0000313" key="1">
    <source>
        <dbReference type="EMBL" id="GAA4618715.1"/>
    </source>
</evidence>
<gene>
    <name evidence="1" type="ORF">GCM10023195_84310</name>
</gene>
<dbReference type="EMBL" id="BAABHJ010000040">
    <property type="protein sequence ID" value="GAA4618715.1"/>
    <property type="molecule type" value="Genomic_DNA"/>
</dbReference>
<reference evidence="2" key="1">
    <citation type="journal article" date="2019" name="Int. J. Syst. Evol. Microbiol.">
        <title>The Global Catalogue of Microorganisms (GCM) 10K type strain sequencing project: providing services to taxonomists for standard genome sequencing and annotation.</title>
        <authorList>
            <consortium name="The Broad Institute Genomics Platform"/>
            <consortium name="The Broad Institute Genome Sequencing Center for Infectious Disease"/>
            <person name="Wu L."/>
            <person name="Ma J."/>
        </authorList>
    </citation>
    <scope>NUCLEOTIDE SEQUENCE [LARGE SCALE GENOMIC DNA]</scope>
    <source>
        <strain evidence="2">JCM 17938</strain>
    </source>
</reference>
<accession>A0ABP8U0X4</accession>
<keyword evidence="2" id="KW-1185">Reference proteome</keyword>
<comment type="caution">
    <text evidence="1">The sequence shown here is derived from an EMBL/GenBank/DDBJ whole genome shotgun (WGS) entry which is preliminary data.</text>
</comment>
<sequence length="135" mass="13974">MSANALRSRIGQMVVALGAGAVLTLGGSVASAGAAQASSWAVDHQTTVQGRTVKLWMYGDALQWHAQIVGGSAGDVVKLEWSDDGFKTYQFWGATIPSGASSVNTRDESGLGILWKLRACGFVGSHSGCTAEGGW</sequence>
<organism evidence="1 2">
    <name type="scientific">Actinoallomurus liliacearum</name>
    <dbReference type="NCBI Taxonomy" id="1080073"/>
    <lineage>
        <taxon>Bacteria</taxon>
        <taxon>Bacillati</taxon>
        <taxon>Actinomycetota</taxon>
        <taxon>Actinomycetes</taxon>
        <taxon>Streptosporangiales</taxon>
        <taxon>Thermomonosporaceae</taxon>
        <taxon>Actinoallomurus</taxon>
    </lineage>
</organism>
<name>A0ABP8U0X4_9ACTN</name>
<dbReference type="Proteomes" id="UP001500212">
    <property type="component" value="Unassembled WGS sequence"/>
</dbReference>